<proteinExistence type="predicted"/>
<reference evidence="2" key="1">
    <citation type="submission" date="2017-04" db="EMBL/GenBank/DDBJ databases">
        <authorList>
            <person name="Varghese N."/>
            <person name="Submissions S."/>
        </authorList>
    </citation>
    <scope>NUCLEOTIDE SEQUENCE [LARGE SCALE GENOMIC DNA]</scope>
    <source>
        <strain evidence="2">DSM 4125</strain>
    </source>
</reference>
<dbReference type="EMBL" id="FXAW01000001">
    <property type="protein sequence ID" value="SMG12109.1"/>
    <property type="molecule type" value="Genomic_DNA"/>
</dbReference>
<organism evidence="1 2">
    <name type="scientific">Marivirga sericea</name>
    <dbReference type="NCBI Taxonomy" id="1028"/>
    <lineage>
        <taxon>Bacteria</taxon>
        <taxon>Pseudomonadati</taxon>
        <taxon>Bacteroidota</taxon>
        <taxon>Cytophagia</taxon>
        <taxon>Cytophagales</taxon>
        <taxon>Marivirgaceae</taxon>
        <taxon>Marivirga</taxon>
    </lineage>
</organism>
<dbReference type="Proteomes" id="UP000193804">
    <property type="component" value="Unassembled WGS sequence"/>
</dbReference>
<dbReference type="AlphaFoldDB" id="A0A1X7IBV8"/>
<dbReference type="InterPro" id="IPR046239">
    <property type="entry name" value="DUF6272"/>
</dbReference>
<gene>
    <name evidence="1" type="ORF">SAMN05661096_00467</name>
</gene>
<accession>A0A1X7IBV8</accession>
<keyword evidence="2" id="KW-1185">Reference proteome</keyword>
<sequence length="178" mass="20666">MIDTLKKFKNLEESEELLLAYQGIITDSLTNNLLTLAENKLAMVEYNSRIKKKVFNILVEVLQNIYHNQEEIRNSTFQEILVMVVKTSSSYEIISGNYIDQKNKSLLKKRIEEINQLTNDELRTKYRSKLDEGVFSDKGRAGLGIMDMVRKSGRPLQFGFKTIDDNYAYFSLQVTIKH</sequence>
<dbReference type="Pfam" id="PF19788">
    <property type="entry name" value="DUF6272"/>
    <property type="match status" value="1"/>
</dbReference>
<dbReference type="STRING" id="1028.SAMN05661096_00467"/>
<name>A0A1X7IBV8_9BACT</name>
<dbReference type="RefSeq" id="WP_085515474.1">
    <property type="nucleotide sequence ID" value="NZ_FXAW01000001.1"/>
</dbReference>
<protein>
    <recommendedName>
        <fullName evidence="3">GHKL domain-containing protein</fullName>
    </recommendedName>
</protein>
<evidence type="ECO:0000313" key="1">
    <source>
        <dbReference type="EMBL" id="SMG12109.1"/>
    </source>
</evidence>
<evidence type="ECO:0008006" key="3">
    <source>
        <dbReference type="Google" id="ProtNLM"/>
    </source>
</evidence>
<evidence type="ECO:0000313" key="2">
    <source>
        <dbReference type="Proteomes" id="UP000193804"/>
    </source>
</evidence>
<dbReference type="OrthoDB" id="1117715at2"/>
<dbReference type="NCBIfam" id="NF038262">
    <property type="entry name" value="SiaB_fam_kinase"/>
    <property type="match status" value="1"/>
</dbReference>